<dbReference type="Gene3D" id="2.40.33.10">
    <property type="entry name" value="PK beta-barrel domain-like"/>
    <property type="match status" value="1"/>
</dbReference>
<dbReference type="PANTHER" id="PTHR11817">
    <property type="entry name" value="PYRUVATE KINASE"/>
    <property type="match status" value="1"/>
</dbReference>
<dbReference type="GO" id="GO:0030955">
    <property type="term" value="F:potassium ion binding"/>
    <property type="evidence" value="ECO:0007669"/>
    <property type="project" value="UniProtKB-UniRule"/>
</dbReference>
<dbReference type="STRING" id="28110.KU46_1959"/>
<keyword evidence="9 13" id="KW-0460">Magnesium</keyword>
<keyword evidence="10 13" id="KW-0324">Glycolysis</keyword>
<dbReference type="RefSeq" id="WP_012280715.1">
    <property type="nucleotide sequence ID" value="NZ_CP009343.1"/>
</dbReference>
<evidence type="ECO:0000256" key="13">
    <source>
        <dbReference type="RuleBase" id="RU000504"/>
    </source>
</evidence>
<dbReference type="Proteomes" id="UP000031830">
    <property type="component" value="Chromosome"/>
</dbReference>
<dbReference type="NCBIfam" id="NF004978">
    <property type="entry name" value="PRK06354.1"/>
    <property type="match status" value="1"/>
</dbReference>
<keyword evidence="4 13" id="KW-0808">Transferase</keyword>
<evidence type="ECO:0000259" key="14">
    <source>
        <dbReference type="Pfam" id="PF00224"/>
    </source>
</evidence>
<keyword evidence="11 16" id="KW-0670">Pyruvate</keyword>
<evidence type="ECO:0000256" key="5">
    <source>
        <dbReference type="ARBA" id="ARBA00022723"/>
    </source>
</evidence>
<evidence type="ECO:0000256" key="7">
    <source>
        <dbReference type="ARBA" id="ARBA00022777"/>
    </source>
</evidence>
<evidence type="ECO:0000256" key="11">
    <source>
        <dbReference type="ARBA" id="ARBA00023317"/>
    </source>
</evidence>
<dbReference type="AlphaFoldDB" id="A0A080QBQ1"/>
<accession>A0A080QBQ1</accession>
<comment type="pathway">
    <text evidence="1 13">Carbohydrate degradation; glycolysis; pyruvate from D-glyceraldehyde 3-phosphate: step 5/5.</text>
</comment>
<evidence type="ECO:0000313" key="17">
    <source>
        <dbReference type="EMBL" id="KFJ42092.1"/>
    </source>
</evidence>
<dbReference type="PRINTS" id="PR01050">
    <property type="entry name" value="PYRUVTKNASE"/>
</dbReference>
<dbReference type="KEGG" id="fpm:LA56_810"/>
<reference evidence="17 18" key="1">
    <citation type="submission" date="2014-04" db="EMBL/GenBank/DDBJ databases">
        <authorList>
            <person name="Bishop-Lilly K.A."/>
            <person name="Broomall S.M."/>
            <person name="Chain P.S."/>
            <person name="Chertkov O."/>
            <person name="Coyne S.R."/>
            <person name="Daligault H.E."/>
            <person name="Davenport K.W."/>
            <person name="Erkkila T."/>
            <person name="Frey K.G."/>
            <person name="Gibbons H.S."/>
            <person name="Gu W."/>
            <person name="Jaissle J."/>
            <person name="Johnson S.L."/>
            <person name="Koroleva G.I."/>
            <person name="Ladner J.T."/>
            <person name="Lo C.-C."/>
            <person name="Minogue T.D."/>
            <person name="Munk C."/>
            <person name="Palacios G.F."/>
            <person name="Redden C.L."/>
            <person name="Rosenzweig C.N."/>
            <person name="Scholz M.B."/>
            <person name="Teshima H."/>
            <person name="Xu Y."/>
        </authorList>
    </citation>
    <scope>NUCLEOTIDE SEQUENCE [LARGE SCALE GENOMIC DNA]</scope>
    <source>
        <strain evidence="17 18">FAJ</strain>
    </source>
</reference>
<dbReference type="Pfam" id="PF00224">
    <property type="entry name" value="PK"/>
    <property type="match status" value="1"/>
</dbReference>
<dbReference type="OMA" id="RVHHIGE"/>
<evidence type="ECO:0000256" key="12">
    <source>
        <dbReference type="NCBIfam" id="TIGR01064"/>
    </source>
</evidence>
<dbReference type="Proteomes" id="UP000029117">
    <property type="component" value="Unassembled WGS sequence"/>
</dbReference>
<evidence type="ECO:0000256" key="2">
    <source>
        <dbReference type="ARBA" id="ARBA00008663"/>
    </source>
</evidence>
<dbReference type="GO" id="GO:0000287">
    <property type="term" value="F:magnesium ion binding"/>
    <property type="evidence" value="ECO:0007669"/>
    <property type="project" value="UniProtKB-UniRule"/>
</dbReference>
<dbReference type="SUPFAM" id="SSF51621">
    <property type="entry name" value="Phosphoenolpyruvate/pyruvate domain"/>
    <property type="match status" value="1"/>
</dbReference>
<dbReference type="GO" id="GO:0004743">
    <property type="term" value="F:pyruvate kinase activity"/>
    <property type="evidence" value="ECO:0007669"/>
    <property type="project" value="UniProtKB-UniRule"/>
</dbReference>
<dbReference type="SUPFAM" id="SSF52935">
    <property type="entry name" value="PK C-terminal domain-like"/>
    <property type="match status" value="1"/>
</dbReference>
<evidence type="ECO:0000256" key="10">
    <source>
        <dbReference type="ARBA" id="ARBA00023152"/>
    </source>
</evidence>
<keyword evidence="6" id="KW-0547">Nucleotide-binding</keyword>
<gene>
    <name evidence="16" type="primary">pyk</name>
    <name evidence="17" type="ORF">DR78_323</name>
    <name evidence="16" type="ORF">LA55_1499</name>
</gene>
<name>A0A080QBQ1_9GAMM</name>
<keyword evidence="8" id="KW-0067">ATP-binding</keyword>
<dbReference type="InterPro" id="IPR011037">
    <property type="entry name" value="Pyrv_Knase-like_insert_dom_sf"/>
</dbReference>
<dbReference type="NCBIfam" id="TIGR01064">
    <property type="entry name" value="pyruv_kin"/>
    <property type="match status" value="1"/>
</dbReference>
<dbReference type="UniPathway" id="UPA00109">
    <property type="reaction ID" value="UER00188"/>
</dbReference>
<dbReference type="KEGG" id="fpj:LA02_1029"/>
<dbReference type="SUPFAM" id="SSF50800">
    <property type="entry name" value="PK beta-barrel domain-like"/>
    <property type="match status" value="1"/>
</dbReference>
<dbReference type="Pfam" id="PF02887">
    <property type="entry name" value="PK_C"/>
    <property type="match status" value="1"/>
</dbReference>
<dbReference type="FunFam" id="2.40.33.10:FF:000001">
    <property type="entry name" value="Pyruvate kinase"/>
    <property type="match status" value="1"/>
</dbReference>
<protein>
    <recommendedName>
        <fullName evidence="3 12">Pyruvate kinase</fullName>
        <ecNumber evidence="3 12">2.7.1.40</ecNumber>
    </recommendedName>
</protein>
<dbReference type="Gene3D" id="3.40.1380.20">
    <property type="entry name" value="Pyruvate kinase, C-terminal domain"/>
    <property type="match status" value="1"/>
</dbReference>
<dbReference type="NCBIfam" id="NF004491">
    <property type="entry name" value="PRK05826.1"/>
    <property type="match status" value="1"/>
</dbReference>
<dbReference type="InterPro" id="IPR040442">
    <property type="entry name" value="Pyrv_kinase-like_dom_sf"/>
</dbReference>
<dbReference type="InterPro" id="IPR015813">
    <property type="entry name" value="Pyrv/PenolPyrv_kinase-like_dom"/>
</dbReference>
<organism evidence="16 19">
    <name type="scientific">Francisella philomiragia</name>
    <dbReference type="NCBI Taxonomy" id="28110"/>
    <lineage>
        <taxon>Bacteria</taxon>
        <taxon>Pseudomonadati</taxon>
        <taxon>Pseudomonadota</taxon>
        <taxon>Gammaproteobacteria</taxon>
        <taxon>Thiotrichales</taxon>
        <taxon>Francisellaceae</taxon>
        <taxon>Francisella</taxon>
    </lineage>
</organism>
<dbReference type="GO" id="GO:0005524">
    <property type="term" value="F:ATP binding"/>
    <property type="evidence" value="ECO:0007669"/>
    <property type="project" value="UniProtKB-KW"/>
</dbReference>
<proteinExistence type="inferred from homology"/>
<evidence type="ECO:0000256" key="9">
    <source>
        <dbReference type="ARBA" id="ARBA00022842"/>
    </source>
</evidence>
<dbReference type="KEGG" id="fpz:LA55_1499"/>
<evidence type="ECO:0000259" key="15">
    <source>
        <dbReference type="Pfam" id="PF02887"/>
    </source>
</evidence>
<evidence type="ECO:0000313" key="19">
    <source>
        <dbReference type="Proteomes" id="UP000031830"/>
    </source>
</evidence>
<evidence type="ECO:0000313" key="16">
    <source>
        <dbReference type="EMBL" id="AJI53175.1"/>
    </source>
</evidence>
<evidence type="ECO:0000256" key="1">
    <source>
        <dbReference type="ARBA" id="ARBA00004997"/>
    </source>
</evidence>
<evidence type="ECO:0000256" key="3">
    <source>
        <dbReference type="ARBA" id="ARBA00012142"/>
    </source>
</evidence>
<dbReference type="EMBL" id="CP009440">
    <property type="protein sequence ID" value="AJI53175.1"/>
    <property type="molecule type" value="Genomic_DNA"/>
</dbReference>
<dbReference type="InterPro" id="IPR036918">
    <property type="entry name" value="Pyrv_Knase_C_sf"/>
</dbReference>
<comment type="similarity">
    <text evidence="2 13">Belongs to the pyruvate kinase family.</text>
</comment>
<dbReference type="GeneID" id="72524369"/>
<keyword evidence="7 13" id="KW-0418">Kinase</keyword>
<comment type="catalytic activity">
    <reaction evidence="13">
        <text>pyruvate + ATP = phosphoenolpyruvate + ADP + H(+)</text>
        <dbReference type="Rhea" id="RHEA:18157"/>
        <dbReference type="ChEBI" id="CHEBI:15361"/>
        <dbReference type="ChEBI" id="CHEBI:15378"/>
        <dbReference type="ChEBI" id="CHEBI:30616"/>
        <dbReference type="ChEBI" id="CHEBI:58702"/>
        <dbReference type="ChEBI" id="CHEBI:456216"/>
        <dbReference type="EC" id="2.7.1.40"/>
    </reaction>
</comment>
<dbReference type="KEGG" id="fpx:KU46_1959"/>
<evidence type="ECO:0000256" key="6">
    <source>
        <dbReference type="ARBA" id="ARBA00022741"/>
    </source>
</evidence>
<dbReference type="OrthoDB" id="9812123at2"/>
<dbReference type="Gene3D" id="3.20.20.60">
    <property type="entry name" value="Phosphoenolpyruvate-binding domains"/>
    <property type="match status" value="1"/>
</dbReference>
<feature type="domain" description="Pyruvate kinase barrel" evidence="14">
    <location>
        <begin position="1"/>
        <end position="326"/>
    </location>
</feature>
<dbReference type="InterPro" id="IPR015806">
    <property type="entry name" value="Pyrv_Knase_insert_dom_sf"/>
</dbReference>
<evidence type="ECO:0000256" key="8">
    <source>
        <dbReference type="ARBA" id="ARBA00022840"/>
    </source>
</evidence>
<dbReference type="EC" id="2.7.1.40" evidence="3 12"/>
<keyword evidence="5" id="KW-0479">Metal-binding</keyword>
<dbReference type="InterPro" id="IPR015793">
    <property type="entry name" value="Pyrv_Knase_brl"/>
</dbReference>
<dbReference type="PATRIC" id="fig|28110.15.peg.1075"/>
<dbReference type="KEGG" id="fpi:BF30_1613"/>
<dbReference type="GO" id="GO:0016301">
    <property type="term" value="F:kinase activity"/>
    <property type="evidence" value="ECO:0007669"/>
    <property type="project" value="UniProtKB-KW"/>
</dbReference>
<evidence type="ECO:0000313" key="18">
    <source>
        <dbReference type="Proteomes" id="UP000029117"/>
    </source>
</evidence>
<dbReference type="InterPro" id="IPR001697">
    <property type="entry name" value="Pyr_Knase"/>
</dbReference>
<dbReference type="EMBL" id="JOUE01000006">
    <property type="protein sequence ID" value="KFJ42092.1"/>
    <property type="molecule type" value="Genomic_DNA"/>
</dbReference>
<sequence length="478" mass="51616">MRRTKILATLGPASESREALTEMIKAGVNAVRCNFSHGSAEDHRKRVDLIRQIAKEQDTYVGILADLQGPKIRLSKFKNGSVIIKKGQKFTLDADLGIEDGDENTVGIDYKELIQDVKKGDILLVDDGKIVLEVDSVKGNKAVTKVVIGGKVSNNKGINKKGGGLTAPALTDKDKQDIKVAAMLQVDFLAVSFVRDGKDMEYARQLVNEAGWKPAMVAKIERAEAVLEDNLKSIVDASDLVMVARGDLAVEIGDENVPTVQKLIISTARRNEKGSITATQMMESMIENSSPTRAEASDVANAVFDGTDAVMLSAETAVGKYPVETISAMSRICESAERSKYTHITKKQKIADCDRVDHAVSVAAVKIANDIGAKGLIVLTEGGNTSRWMSRVNSELPIYALSRNATTLGAMTLFRGVVPLYFDSTRMSKLYVNRSASMELESRGLAKDGDILVLTSGDSMGVHGSTNKIKVIIAGQVR</sequence>
<reference evidence="16 19" key="2">
    <citation type="journal article" date="2015" name="Genome Announc.">
        <title>Genome sequencing of 18 francisella strains to aid in assay development and testing.</title>
        <authorList>
            <person name="Johnson S.L."/>
            <person name="Daligault H.E."/>
            <person name="Davenport K.W."/>
            <person name="Coyne S.R."/>
            <person name="Frey K.G."/>
            <person name="Koroleva G.I."/>
            <person name="Broomall S.M."/>
            <person name="Bishop-Lilly K.A."/>
            <person name="Bruce D.C."/>
            <person name="Chertkov O."/>
            <person name="Freitas T."/>
            <person name="Jaissle J."/>
            <person name="Ladner J.T."/>
            <person name="Rosenzweig C.N."/>
            <person name="Gibbons H.S."/>
            <person name="Palacios G.F."/>
            <person name="Redden C.L."/>
            <person name="Xu Y."/>
            <person name="Minogue T.D."/>
            <person name="Chain P.S."/>
        </authorList>
    </citation>
    <scope>NUCLEOTIDE SEQUENCE [LARGE SCALE GENOMIC DNA]</scope>
    <source>
        <strain evidence="16 19">GA01-2794</strain>
    </source>
</reference>
<feature type="domain" description="Pyruvate kinase C-terminal" evidence="15">
    <location>
        <begin position="358"/>
        <end position="472"/>
    </location>
</feature>
<evidence type="ECO:0000256" key="4">
    <source>
        <dbReference type="ARBA" id="ARBA00022679"/>
    </source>
</evidence>
<dbReference type="InterPro" id="IPR015795">
    <property type="entry name" value="Pyrv_Knase_C"/>
</dbReference>